<protein>
    <submittedName>
        <fullName evidence="1">Uncharacterized protein</fullName>
    </submittedName>
</protein>
<dbReference type="AlphaFoldDB" id="A0A0E0DE51"/>
<evidence type="ECO:0000313" key="1">
    <source>
        <dbReference type="EnsemblPlants" id="OMERI04G11100.2"/>
    </source>
</evidence>
<dbReference type="Proteomes" id="UP000008021">
    <property type="component" value="Chromosome 4"/>
</dbReference>
<dbReference type="EnsemblPlants" id="OMERI04G11100.2">
    <property type="protein sequence ID" value="OMERI04G11100.2"/>
    <property type="gene ID" value="OMERI04G11100"/>
</dbReference>
<reference evidence="1" key="2">
    <citation type="submission" date="2018-05" db="EMBL/GenBank/DDBJ databases">
        <title>OmerRS3 (Oryza meridionalis Reference Sequence Version 3).</title>
        <authorList>
            <person name="Zhang J."/>
            <person name="Kudrna D."/>
            <person name="Lee S."/>
            <person name="Talag J."/>
            <person name="Welchert J."/>
            <person name="Wing R.A."/>
        </authorList>
    </citation>
    <scope>NUCLEOTIDE SEQUENCE [LARGE SCALE GENOMIC DNA]</scope>
    <source>
        <strain evidence="1">cv. OR44</strain>
    </source>
</reference>
<sequence length="162" mass="17794">MRSPRPGVAGQRRRRVTSSMAACWRSASRRRGNLVGVVCLARGRSSRRWAHDPISHAPAPLSWRIWILEQRSNLPSQGEGKRSDSHVCPTVSGMLLKYRPFQSPLDQYGFEELNVETMEDKVSIVQENKGGVGWDVCFAGPDHGGVLGLGRSNDGEVAIAGN</sequence>
<accession>A0A0E0DE51</accession>
<dbReference type="Gramene" id="OMERI04G11100.2">
    <property type="protein sequence ID" value="OMERI04G11100.2"/>
    <property type="gene ID" value="OMERI04G11100"/>
</dbReference>
<dbReference type="HOGENOM" id="CLU_1638068_0_0_1"/>
<proteinExistence type="predicted"/>
<evidence type="ECO:0000313" key="2">
    <source>
        <dbReference type="Proteomes" id="UP000008021"/>
    </source>
</evidence>
<keyword evidence="2" id="KW-1185">Reference proteome</keyword>
<organism evidence="1">
    <name type="scientific">Oryza meridionalis</name>
    <dbReference type="NCBI Taxonomy" id="40149"/>
    <lineage>
        <taxon>Eukaryota</taxon>
        <taxon>Viridiplantae</taxon>
        <taxon>Streptophyta</taxon>
        <taxon>Embryophyta</taxon>
        <taxon>Tracheophyta</taxon>
        <taxon>Spermatophyta</taxon>
        <taxon>Magnoliopsida</taxon>
        <taxon>Liliopsida</taxon>
        <taxon>Poales</taxon>
        <taxon>Poaceae</taxon>
        <taxon>BOP clade</taxon>
        <taxon>Oryzoideae</taxon>
        <taxon>Oryzeae</taxon>
        <taxon>Oryzinae</taxon>
        <taxon>Oryza</taxon>
    </lineage>
</organism>
<name>A0A0E0DE51_9ORYZ</name>
<reference evidence="1" key="1">
    <citation type="submission" date="2015-04" db="UniProtKB">
        <authorList>
            <consortium name="EnsemblPlants"/>
        </authorList>
    </citation>
    <scope>IDENTIFICATION</scope>
</reference>